<name>A0A7Y2LXD6_9MICO</name>
<dbReference type="GO" id="GO:0016740">
    <property type="term" value="F:transferase activity"/>
    <property type="evidence" value="ECO:0007669"/>
    <property type="project" value="UniProtKB-KW"/>
</dbReference>
<dbReference type="Gene3D" id="3.30.200.20">
    <property type="entry name" value="Phosphorylase Kinase, domain 1"/>
    <property type="match status" value="1"/>
</dbReference>
<dbReference type="InterPro" id="IPR002575">
    <property type="entry name" value="Aminoglycoside_PTrfase"/>
</dbReference>
<gene>
    <name evidence="2" type="ORF">HLA99_01685</name>
</gene>
<evidence type="ECO:0000313" key="3">
    <source>
        <dbReference type="Proteomes" id="UP000543598"/>
    </source>
</evidence>
<reference evidence="2 3" key="1">
    <citation type="submission" date="2020-05" db="EMBL/GenBank/DDBJ databases">
        <title>MicrobeNet Type strains.</title>
        <authorList>
            <person name="Nicholson A.C."/>
        </authorList>
    </citation>
    <scope>NUCLEOTIDE SEQUENCE [LARGE SCALE GENOMIC DNA]</scope>
    <source>
        <strain evidence="2 3">JCM 14282</strain>
    </source>
</reference>
<dbReference type="PANTHER" id="PTHR21310:SF42">
    <property type="entry name" value="BIFUNCTIONAL AAC_APH"/>
    <property type="match status" value="1"/>
</dbReference>
<dbReference type="EMBL" id="JABEMB010000001">
    <property type="protein sequence ID" value="NNH02579.1"/>
    <property type="molecule type" value="Genomic_DNA"/>
</dbReference>
<dbReference type="Gene3D" id="3.90.1200.10">
    <property type="match status" value="1"/>
</dbReference>
<organism evidence="2 3">
    <name type="scientific">Microbacterium ulmi</name>
    <dbReference type="NCBI Taxonomy" id="179095"/>
    <lineage>
        <taxon>Bacteria</taxon>
        <taxon>Bacillati</taxon>
        <taxon>Actinomycetota</taxon>
        <taxon>Actinomycetes</taxon>
        <taxon>Micrococcales</taxon>
        <taxon>Microbacteriaceae</taxon>
        <taxon>Microbacterium</taxon>
    </lineage>
</organism>
<protein>
    <submittedName>
        <fullName evidence="2">Phosphotransferase</fullName>
    </submittedName>
</protein>
<dbReference type="PANTHER" id="PTHR21310">
    <property type="entry name" value="AMINOGLYCOSIDE PHOSPHOTRANSFERASE-RELATED-RELATED"/>
    <property type="match status" value="1"/>
</dbReference>
<dbReference type="SUPFAM" id="SSF56112">
    <property type="entry name" value="Protein kinase-like (PK-like)"/>
    <property type="match status" value="1"/>
</dbReference>
<comment type="caution">
    <text evidence="2">The sequence shown here is derived from an EMBL/GenBank/DDBJ whole genome shotgun (WGS) entry which is preliminary data.</text>
</comment>
<dbReference type="InterPro" id="IPR051678">
    <property type="entry name" value="AGP_Transferase"/>
</dbReference>
<keyword evidence="3" id="KW-1185">Reference proteome</keyword>
<accession>A0A7Y2LXD6</accession>
<evidence type="ECO:0000313" key="2">
    <source>
        <dbReference type="EMBL" id="NNH02579.1"/>
    </source>
</evidence>
<feature type="domain" description="Aminoglycoside phosphotransferase" evidence="1">
    <location>
        <begin position="39"/>
        <end position="271"/>
    </location>
</feature>
<dbReference type="InterPro" id="IPR011009">
    <property type="entry name" value="Kinase-like_dom_sf"/>
</dbReference>
<keyword evidence="2" id="KW-0808">Transferase</keyword>
<dbReference type="RefSeq" id="WP_167041294.1">
    <property type="nucleotide sequence ID" value="NZ_BAAANA010000003.1"/>
</dbReference>
<dbReference type="Pfam" id="PF01636">
    <property type="entry name" value="APH"/>
    <property type="match status" value="1"/>
</dbReference>
<dbReference type="AlphaFoldDB" id="A0A7Y2LXD6"/>
<dbReference type="Proteomes" id="UP000543598">
    <property type="component" value="Unassembled WGS sequence"/>
</dbReference>
<sequence length="303" mass="32155">MPDKPRAEVVIDEPLVRRLLVTQATDALPDAAILPLALAAEGWDSAVWRLGDDLAVRLPRRRLGAPLIVHEQRWLPSIAARIGPTGIRVPAPLFAGAPGSGYPWAWSVVPWIDGMPGLAVPRALRTGWAVPLADALLALHLPAPADHPVNPVRGGPLAERADAVAERFSALRSRARAAGLAEAHRLWLAGLAASPWAQPPLWIHGDLHPGNLVAHGAELAGIIDFGDVTGGDPAYDLAVAWLAFDSAGRDAFIAATGDRYGEATWTRARAWAVAVALILLVHSDDNPDYAALGEEALAEVIRD</sequence>
<evidence type="ECO:0000259" key="1">
    <source>
        <dbReference type="Pfam" id="PF01636"/>
    </source>
</evidence>
<proteinExistence type="predicted"/>